<accession>A0A454TTP2</accession>
<name>A0A454TTP2_9RALS</name>
<feature type="compositionally biased region" description="Pro residues" evidence="1">
    <location>
        <begin position="123"/>
        <end position="137"/>
    </location>
</feature>
<feature type="compositionally biased region" description="Polar residues" evidence="1">
    <location>
        <begin position="98"/>
        <end position="117"/>
    </location>
</feature>
<feature type="region of interest" description="Disordered" evidence="1">
    <location>
        <begin position="78"/>
        <end position="156"/>
    </location>
</feature>
<protein>
    <submittedName>
        <fullName evidence="3">Uncharacterized protein</fullName>
    </submittedName>
</protein>
<evidence type="ECO:0000256" key="1">
    <source>
        <dbReference type="SAM" id="MobiDB-lite"/>
    </source>
</evidence>
<keyword evidence="2" id="KW-0472">Membrane</keyword>
<reference evidence="3 4" key="1">
    <citation type="submission" date="2018-10" db="EMBL/GenBank/DDBJ databases">
        <title>Draft Genome Sequence of Ralstonia pseudosolanacearum (R. solanacearum phylotype I) Strain Tg03 Isolated from Luffa cylindrica in China.</title>
        <authorList>
            <person name="Yuan G.-Q."/>
            <person name="Li Q.-Q."/>
            <person name="Zhang Y.-W."/>
        </authorList>
    </citation>
    <scope>NUCLEOTIDE SEQUENCE [LARGE SCALE GENOMIC DNA]</scope>
    <source>
        <strain evidence="3 4">Tg03</strain>
    </source>
</reference>
<organism evidence="3 4">
    <name type="scientific">Ralstonia pseudosolanacearum</name>
    <dbReference type="NCBI Taxonomy" id="1310165"/>
    <lineage>
        <taxon>Bacteria</taxon>
        <taxon>Pseudomonadati</taxon>
        <taxon>Pseudomonadota</taxon>
        <taxon>Betaproteobacteria</taxon>
        <taxon>Burkholderiales</taxon>
        <taxon>Burkholderiaceae</taxon>
        <taxon>Ralstonia</taxon>
        <taxon>Ralstonia solanacearum species complex</taxon>
    </lineage>
</organism>
<evidence type="ECO:0000256" key="2">
    <source>
        <dbReference type="SAM" id="Phobius"/>
    </source>
</evidence>
<keyword evidence="2" id="KW-1133">Transmembrane helix</keyword>
<dbReference type="EMBL" id="RJTL01000012">
    <property type="protein sequence ID" value="RNM08088.1"/>
    <property type="molecule type" value="Genomic_DNA"/>
</dbReference>
<keyword evidence="2" id="KW-0812">Transmembrane</keyword>
<feature type="transmembrane region" description="Helical" evidence="2">
    <location>
        <begin position="54"/>
        <end position="73"/>
    </location>
</feature>
<proteinExistence type="predicted"/>
<sequence>MHAKTHTCRASNMTKRPQNVCENCRYTWYPRGKAISLKCPKCGSGQVEIVQTRITGGGLLVGIALVLGAITLFGRHDKPITEEPHTTPSTPEIATPQGAATVTPQTTQSAPSAVIQISGSSEPPRPSTPEPPSPQPQPANNNEVDENPAENQTPLTICGKSEGNFIAWNNCMWRECARPQFRGLEACKSKQRD</sequence>
<gene>
    <name evidence="3" type="ORF">EGA29_09680</name>
</gene>
<comment type="caution">
    <text evidence="3">The sequence shown here is derived from an EMBL/GenBank/DDBJ whole genome shotgun (WGS) entry which is preliminary data.</text>
</comment>
<dbReference type="OrthoDB" id="8781967at2"/>
<dbReference type="AlphaFoldDB" id="A0A454TTP2"/>
<dbReference type="Proteomes" id="UP000271222">
    <property type="component" value="Unassembled WGS sequence"/>
</dbReference>
<evidence type="ECO:0000313" key="4">
    <source>
        <dbReference type="Proteomes" id="UP000271222"/>
    </source>
</evidence>
<evidence type="ECO:0000313" key="3">
    <source>
        <dbReference type="EMBL" id="RNM08088.1"/>
    </source>
</evidence>